<evidence type="ECO:0000256" key="2">
    <source>
        <dbReference type="ARBA" id="ARBA00023136"/>
    </source>
</evidence>
<dbReference type="InterPro" id="IPR000184">
    <property type="entry name" value="Bac_surfAg_D15"/>
</dbReference>
<evidence type="ECO:0000256" key="1">
    <source>
        <dbReference type="ARBA" id="ARBA00004370"/>
    </source>
</evidence>
<evidence type="ECO:0000313" key="5">
    <source>
        <dbReference type="Proteomes" id="UP001162131"/>
    </source>
</evidence>
<comment type="subcellular location">
    <subcellularLocation>
        <location evidence="1">Membrane</location>
    </subcellularLocation>
</comment>
<gene>
    <name evidence="4" type="ORF">BSTOLATCC_MIC53865</name>
</gene>
<protein>
    <recommendedName>
        <fullName evidence="3">Bacterial surface antigen (D15) domain-containing protein</fullName>
    </recommendedName>
</protein>
<feature type="domain" description="Bacterial surface antigen (D15)" evidence="3">
    <location>
        <begin position="116"/>
        <end position="426"/>
    </location>
</feature>
<keyword evidence="2" id="KW-0472">Membrane</keyword>
<dbReference type="Pfam" id="PF01103">
    <property type="entry name" value="Omp85"/>
    <property type="match status" value="1"/>
</dbReference>
<organism evidence="4 5">
    <name type="scientific">Blepharisma stoltei</name>
    <dbReference type="NCBI Taxonomy" id="1481888"/>
    <lineage>
        <taxon>Eukaryota</taxon>
        <taxon>Sar</taxon>
        <taxon>Alveolata</taxon>
        <taxon>Ciliophora</taxon>
        <taxon>Postciliodesmatophora</taxon>
        <taxon>Heterotrichea</taxon>
        <taxon>Heterotrichida</taxon>
        <taxon>Blepharismidae</taxon>
        <taxon>Blepharisma</taxon>
    </lineage>
</organism>
<name>A0AAU9K0N3_9CILI</name>
<accession>A0AAU9K0N3</accession>
<proteinExistence type="predicted"/>
<keyword evidence="5" id="KW-1185">Reference proteome</keyword>
<evidence type="ECO:0000259" key="3">
    <source>
        <dbReference type="Pfam" id="PF01103"/>
    </source>
</evidence>
<dbReference type="Gene3D" id="2.40.160.50">
    <property type="entry name" value="membrane protein fhac: a member of the omp85/tpsb transporter family"/>
    <property type="match status" value="1"/>
</dbReference>
<sequence>MEELKELRDHAKNPIVSVELDFRNTSTNPELLKRYVRPLTKSRSVEELHAKIKETVYKLNALDMYRSCDAIVLPGKTIDAALVQFVLKDKRWWNLSFGANADSEGGKSVLSAHLRNLRGKADLTNINLEYKLNTGTWGYEVFHHDKLYMPGKWEMMYSVKKYSDELDQNVKENAYGGSFAIKSANGKHKLEAGRFIRTNDVAVEYASLKLLKEELPVSVKNYISHTYTRDLRDDTSEPRTGSLTSITNEFALGGDVNFHKVDLKFNHYFPILSNVVFQSTFGLGAFIPWKNTTTKINDRYRSRYIKGFQAIGTREQPADPTMRGKFAVEGDDLGKLSVLNLETKLHFYNTPVISGVGLVPYLYANMICEEPHKVTNLKTYFREKARGSVGIGLGWVGAFGRIEFSYATHVWKKPGDVSAEFQVLFGD</sequence>
<dbReference type="AlphaFoldDB" id="A0AAU9K0N3"/>
<dbReference type="EMBL" id="CAJZBQ010000053">
    <property type="protein sequence ID" value="CAG9331805.1"/>
    <property type="molecule type" value="Genomic_DNA"/>
</dbReference>
<evidence type="ECO:0000313" key="4">
    <source>
        <dbReference type="EMBL" id="CAG9331805.1"/>
    </source>
</evidence>
<dbReference type="Proteomes" id="UP001162131">
    <property type="component" value="Unassembled WGS sequence"/>
</dbReference>
<comment type="caution">
    <text evidence="4">The sequence shown here is derived from an EMBL/GenBank/DDBJ whole genome shotgun (WGS) entry which is preliminary data.</text>
</comment>
<dbReference type="GO" id="GO:0019867">
    <property type="term" value="C:outer membrane"/>
    <property type="evidence" value="ECO:0007669"/>
    <property type="project" value="InterPro"/>
</dbReference>
<reference evidence="4" key="1">
    <citation type="submission" date="2021-09" db="EMBL/GenBank/DDBJ databases">
        <authorList>
            <consortium name="AG Swart"/>
            <person name="Singh M."/>
            <person name="Singh A."/>
            <person name="Seah K."/>
            <person name="Emmerich C."/>
        </authorList>
    </citation>
    <scope>NUCLEOTIDE SEQUENCE</scope>
    <source>
        <strain evidence="4">ATCC30299</strain>
    </source>
</reference>